<dbReference type="RefSeq" id="YP_009597936.1">
    <property type="nucleotide sequence ID" value="NC_041903.1"/>
</dbReference>
<feature type="compositionally biased region" description="Polar residues" evidence="1">
    <location>
        <begin position="160"/>
        <end position="171"/>
    </location>
</feature>
<sequence>MPDGASFVISVIVQHSVDDCNSVTLYRDPEPTFRVFLSKLPKSLILSILPVEHPGLRAPSVCVAEALLSSPLPVTALALHFQVLVCLFIGGVPYDCKAHHHAVVGFAIPTRSVEEPRVRVFEGSFRLLHGYAPTVGKQSARASTSSSRPSSSKYPQSISEASYQSQLSTPPASRASSFIRSRSRSIRSSR</sequence>
<protein>
    <submittedName>
        <fullName evidence="2">Uncharacterized protein</fullName>
    </submittedName>
</protein>
<feature type="compositionally biased region" description="Low complexity" evidence="1">
    <location>
        <begin position="138"/>
        <end position="159"/>
    </location>
</feature>
<proteinExistence type="predicted"/>
<dbReference type="Proteomes" id="UP000221507">
    <property type="component" value="Segment"/>
</dbReference>
<reference evidence="2 3" key="1">
    <citation type="submission" date="2016-10" db="EMBL/GenBank/DDBJ databases">
        <title>Antibacterial composition for prophylaxis and treatment of hospital infections (variants), strains of bacteriophages, used for obtaining thereof.</title>
        <authorList>
            <person name="Aleshkin A.V."/>
            <person name="Volozhantsev N.V."/>
            <person name="Verevkin V.V."/>
            <person name="Krasilnikova V.M."/>
            <person name="Myakinina V.P."/>
            <person name="Popova A.V."/>
            <person name="Svetoch E.A."/>
        </authorList>
    </citation>
    <scope>NUCLEOTIDE SEQUENCE [LARGE SCALE GENOMIC DNA]</scope>
    <source>
        <strain evidence="2 3">PA10</strain>
    </source>
</reference>
<feature type="compositionally biased region" description="Basic residues" evidence="1">
    <location>
        <begin position="181"/>
        <end position="190"/>
    </location>
</feature>
<dbReference type="GeneID" id="40073617"/>
<feature type="region of interest" description="Disordered" evidence="1">
    <location>
        <begin position="138"/>
        <end position="190"/>
    </location>
</feature>
<dbReference type="EMBL" id="KY000083">
    <property type="protein sequence ID" value="APD20810.1"/>
    <property type="molecule type" value="Genomic_DNA"/>
</dbReference>
<organism evidence="2 3">
    <name type="scientific">Pseudomonas phage PA10</name>
    <dbReference type="NCBI Taxonomy" id="1913575"/>
    <lineage>
        <taxon>Viruses</taxon>
        <taxon>Duplodnaviria</taxon>
        <taxon>Heunggongvirae</taxon>
        <taxon>Uroviricota</taxon>
        <taxon>Caudoviricetes</taxon>
        <taxon>Vandenendeviridae</taxon>
        <taxon>Skurskavirinae</taxon>
        <taxon>Pakpunavirus</taxon>
        <taxon>Pakpunavirus PA10</taxon>
    </lineage>
</organism>
<keyword evidence="3" id="KW-1185">Reference proteome</keyword>
<evidence type="ECO:0000256" key="1">
    <source>
        <dbReference type="SAM" id="MobiDB-lite"/>
    </source>
</evidence>
<name>A0A1J0MIR3_9CAUD</name>
<accession>A0A1J0MIR3</accession>
<evidence type="ECO:0000313" key="3">
    <source>
        <dbReference type="Proteomes" id="UP000221507"/>
    </source>
</evidence>
<dbReference type="KEGG" id="vg:40073617"/>
<evidence type="ECO:0000313" key="2">
    <source>
        <dbReference type="EMBL" id="APD20810.1"/>
    </source>
</evidence>